<dbReference type="SUPFAM" id="SSF51366">
    <property type="entry name" value="Ribulose-phoshate binding barrel"/>
    <property type="match status" value="1"/>
</dbReference>
<dbReference type="PANTHER" id="PTHR43406:SF1">
    <property type="entry name" value="TRYPTOPHAN SYNTHASE ALPHA CHAIN, CHLOROPLASTIC"/>
    <property type="match status" value="1"/>
</dbReference>
<accession>A0A2J6WG74</accession>
<dbReference type="PANTHER" id="PTHR43406">
    <property type="entry name" value="TRYPTOPHAN SYNTHASE, ALPHA CHAIN"/>
    <property type="match status" value="1"/>
</dbReference>
<dbReference type="EMBL" id="PNIN01000078">
    <property type="protein sequence ID" value="PMP69292.1"/>
    <property type="molecule type" value="Genomic_DNA"/>
</dbReference>
<keyword evidence="5" id="KW-0822">Tryptophan biosynthesis</keyword>
<comment type="pathway">
    <text evidence="1">Amino-acid biosynthesis; L-tryptophan biosynthesis; L-tryptophan from chorismate: step 5/5.</text>
</comment>
<dbReference type="Gene3D" id="3.20.20.70">
    <property type="entry name" value="Aldolase class I"/>
    <property type="match status" value="1"/>
</dbReference>
<comment type="subunit">
    <text evidence="2">Tetramer of two alpha and two beta chains.</text>
</comment>
<gene>
    <name evidence="10" type="primary">trpA</name>
    <name evidence="10" type="ORF">C0187_07490</name>
</gene>
<dbReference type="InterPro" id="IPR011060">
    <property type="entry name" value="RibuloseP-bd_barrel"/>
</dbReference>
<proteinExistence type="inferred from homology"/>
<dbReference type="UniPathway" id="UPA00035">
    <property type="reaction ID" value="UER00044"/>
</dbReference>
<dbReference type="Pfam" id="PF00290">
    <property type="entry name" value="Trp_syntA"/>
    <property type="match status" value="1"/>
</dbReference>
<reference evidence="10 11" key="1">
    <citation type="submission" date="2018-01" db="EMBL/GenBank/DDBJ databases">
        <title>Metagenomic assembled genomes from two thermal pools in the Uzon Caldera, Kamchatka, Russia.</title>
        <authorList>
            <person name="Wilkins L."/>
            <person name="Ettinger C."/>
        </authorList>
    </citation>
    <scope>NUCLEOTIDE SEQUENCE [LARGE SCALE GENOMIC DNA]</scope>
    <source>
        <strain evidence="10">ZAV-05</strain>
    </source>
</reference>
<evidence type="ECO:0000256" key="7">
    <source>
        <dbReference type="ARBA" id="ARBA00023239"/>
    </source>
</evidence>
<dbReference type="GO" id="GO:0005829">
    <property type="term" value="C:cytosol"/>
    <property type="evidence" value="ECO:0007669"/>
    <property type="project" value="TreeGrafter"/>
</dbReference>
<protein>
    <recommendedName>
        <fullName evidence="3">tryptophan synthase</fullName>
        <ecNumber evidence="3">4.2.1.20</ecNumber>
    </recommendedName>
</protein>
<keyword evidence="6" id="KW-0057">Aromatic amino acid biosynthesis</keyword>
<evidence type="ECO:0000256" key="8">
    <source>
        <dbReference type="ARBA" id="ARBA00049047"/>
    </source>
</evidence>
<name>A0A2J6WG74_9BACT</name>
<dbReference type="GO" id="GO:0004834">
    <property type="term" value="F:tryptophan synthase activity"/>
    <property type="evidence" value="ECO:0007669"/>
    <property type="project" value="UniProtKB-EC"/>
</dbReference>
<organism evidence="10 11">
    <name type="scientific">Calditerrivibrio nitroreducens</name>
    <dbReference type="NCBI Taxonomy" id="477976"/>
    <lineage>
        <taxon>Bacteria</taxon>
        <taxon>Pseudomonadati</taxon>
        <taxon>Deferribacterota</taxon>
        <taxon>Deferribacteres</taxon>
        <taxon>Deferribacterales</taxon>
        <taxon>Calditerrivibrionaceae</taxon>
    </lineage>
</organism>
<evidence type="ECO:0000256" key="5">
    <source>
        <dbReference type="ARBA" id="ARBA00022822"/>
    </source>
</evidence>
<dbReference type="RefSeq" id="WP_424605599.1">
    <property type="nucleotide sequence ID" value="NZ_JBNAVA010000005.1"/>
</dbReference>
<evidence type="ECO:0000256" key="4">
    <source>
        <dbReference type="ARBA" id="ARBA00022605"/>
    </source>
</evidence>
<evidence type="ECO:0000313" key="11">
    <source>
        <dbReference type="Proteomes" id="UP000242881"/>
    </source>
</evidence>
<evidence type="ECO:0000256" key="9">
    <source>
        <dbReference type="RuleBase" id="RU003662"/>
    </source>
</evidence>
<evidence type="ECO:0000313" key="10">
    <source>
        <dbReference type="EMBL" id="PMP69292.1"/>
    </source>
</evidence>
<comment type="catalytic activity">
    <reaction evidence="8">
        <text>(1S,2R)-1-C-(indol-3-yl)glycerol 3-phosphate + L-serine = D-glyceraldehyde 3-phosphate + L-tryptophan + H2O</text>
        <dbReference type="Rhea" id="RHEA:10532"/>
        <dbReference type="ChEBI" id="CHEBI:15377"/>
        <dbReference type="ChEBI" id="CHEBI:33384"/>
        <dbReference type="ChEBI" id="CHEBI:57912"/>
        <dbReference type="ChEBI" id="CHEBI:58866"/>
        <dbReference type="ChEBI" id="CHEBI:59776"/>
        <dbReference type="EC" id="4.2.1.20"/>
    </reaction>
</comment>
<dbReference type="Proteomes" id="UP000242881">
    <property type="component" value="Unassembled WGS sequence"/>
</dbReference>
<evidence type="ECO:0000256" key="2">
    <source>
        <dbReference type="ARBA" id="ARBA00011270"/>
    </source>
</evidence>
<dbReference type="CDD" id="cd04724">
    <property type="entry name" value="Tryptophan_synthase_alpha"/>
    <property type="match status" value="1"/>
</dbReference>
<comment type="similarity">
    <text evidence="9">Belongs to the TrpA family.</text>
</comment>
<dbReference type="AlphaFoldDB" id="A0A2J6WG74"/>
<keyword evidence="4" id="KW-0028">Amino-acid biosynthesis</keyword>
<keyword evidence="7" id="KW-0456">Lyase</keyword>
<dbReference type="EC" id="4.2.1.20" evidence="3"/>
<evidence type="ECO:0000256" key="1">
    <source>
        <dbReference type="ARBA" id="ARBA00004733"/>
    </source>
</evidence>
<dbReference type="InterPro" id="IPR002028">
    <property type="entry name" value="Trp_synthase_suA"/>
</dbReference>
<comment type="caution">
    <text evidence="10">The sequence shown here is derived from an EMBL/GenBank/DDBJ whole genome shotgun (WGS) entry which is preliminary data.</text>
</comment>
<evidence type="ECO:0000256" key="3">
    <source>
        <dbReference type="ARBA" id="ARBA00012043"/>
    </source>
</evidence>
<sequence>MKGAYILADYPYRDLFIREFEYLCRSKVDFIEVGLPFNDPVADGPIIAKASNEVAEKGYNIDDIADIIQCNNGKKIYIMTYSNIIYNYGLERFSKRFESILDGVIVADLPNIGHEFFIKKGFSIPIIPFATPESREKDLKKLNGFNGGFVYFIGIRGITGGEVDFRSENIKIKYNEIKSFTDKKVIIGFGVKSVDDVSTILSYADGFVIGTEIVKRQDDFEEFKRYVDKIYL</sequence>
<evidence type="ECO:0000256" key="6">
    <source>
        <dbReference type="ARBA" id="ARBA00023141"/>
    </source>
</evidence>
<dbReference type="InterPro" id="IPR013785">
    <property type="entry name" value="Aldolase_TIM"/>
</dbReference>
<dbReference type="NCBIfam" id="TIGR00262">
    <property type="entry name" value="trpA"/>
    <property type="match status" value="1"/>
</dbReference>